<gene>
    <name evidence="2" type="ORF">SD1D_1300</name>
</gene>
<name>A0A0K8J5A0_9FIRM</name>
<dbReference type="Gene3D" id="3.40.50.720">
    <property type="entry name" value="NAD(P)-binding Rossmann-like Domain"/>
    <property type="match status" value="1"/>
</dbReference>
<evidence type="ECO:0000259" key="1">
    <source>
        <dbReference type="Pfam" id="PF01370"/>
    </source>
</evidence>
<dbReference type="InterPro" id="IPR050177">
    <property type="entry name" value="Lipid_A_modif_metabolic_enz"/>
</dbReference>
<organism evidence="2 3">
    <name type="scientific">Herbinix luporum</name>
    <dbReference type="NCBI Taxonomy" id="1679721"/>
    <lineage>
        <taxon>Bacteria</taxon>
        <taxon>Bacillati</taxon>
        <taxon>Bacillota</taxon>
        <taxon>Clostridia</taxon>
        <taxon>Lachnospirales</taxon>
        <taxon>Lachnospiraceae</taxon>
        <taxon>Herbinix</taxon>
    </lineage>
</organism>
<keyword evidence="3" id="KW-1185">Reference proteome</keyword>
<dbReference type="PANTHER" id="PTHR43245">
    <property type="entry name" value="BIFUNCTIONAL POLYMYXIN RESISTANCE PROTEIN ARNA"/>
    <property type="match status" value="1"/>
</dbReference>
<dbReference type="PANTHER" id="PTHR43245:SF58">
    <property type="entry name" value="BLL5923 PROTEIN"/>
    <property type="match status" value="1"/>
</dbReference>
<dbReference type="InterPro" id="IPR001509">
    <property type="entry name" value="Epimerase_deHydtase"/>
</dbReference>
<dbReference type="KEGG" id="hsd:SD1D_1300"/>
<reference evidence="3" key="1">
    <citation type="submission" date="2015-09" db="EMBL/GenBank/DDBJ databases">
        <authorList>
            <person name="Wibberg D."/>
        </authorList>
    </citation>
    <scope>NUCLEOTIDE SEQUENCE [LARGE SCALE GENOMIC DNA]</scope>
    <source>
        <strain evidence="3">SD1D</strain>
    </source>
</reference>
<dbReference type="SUPFAM" id="SSF51735">
    <property type="entry name" value="NAD(P)-binding Rossmann-fold domains"/>
    <property type="match status" value="1"/>
</dbReference>
<dbReference type="Pfam" id="PF01370">
    <property type="entry name" value="Epimerase"/>
    <property type="match status" value="1"/>
</dbReference>
<accession>A0A0K8J5A0</accession>
<proteinExistence type="predicted"/>
<feature type="domain" description="NAD-dependent epimerase/dehydratase" evidence="1">
    <location>
        <begin position="3"/>
        <end position="206"/>
    </location>
</feature>
<evidence type="ECO:0000313" key="3">
    <source>
        <dbReference type="Proteomes" id="UP000196053"/>
    </source>
</evidence>
<dbReference type="Proteomes" id="UP000196053">
    <property type="component" value="Chromosome I"/>
</dbReference>
<dbReference type="OrthoDB" id="9808602at2"/>
<evidence type="ECO:0000313" key="2">
    <source>
        <dbReference type="EMBL" id="CUH92846.1"/>
    </source>
</evidence>
<dbReference type="InterPro" id="IPR036291">
    <property type="entry name" value="NAD(P)-bd_dom_sf"/>
</dbReference>
<dbReference type="AlphaFoldDB" id="A0A0K8J5A0"/>
<dbReference type="RefSeq" id="WP_058258181.1">
    <property type="nucleotide sequence ID" value="NZ_LN879430.1"/>
</dbReference>
<protein>
    <recommendedName>
        <fullName evidence="1">NAD-dependent epimerase/dehydratase domain-containing protein</fullName>
    </recommendedName>
</protein>
<sequence length="302" mass="34312">MKVLITGKDSFIGRNLKEGLENTGEFTVDELDMENEQWQNYDFAPYDTVIHVAAIVHKKKKKIPWETYYQVNTILPYKVAKKARKSRVKQFIFFSSMAVYGQGKKLPFGNIIDEKTGLKPKNYYGKSKLEAEYRLQQLNSEDFKVSIVRPPNIYGYGCPGNYISSFVKLAKLTPVIPVVYTDSKQGFLYIENLCNFIYQIVTEKRSGIFHPQDGEGISTFTFLSEIAGMSNKKVCYSHVLGKVINYLSKIPIVIKVFGGVSYSSSLANYPYNNYSKVDLREALKKTIMGPGDIIKNKKNSGD</sequence>
<dbReference type="EMBL" id="LN879430">
    <property type="protein sequence ID" value="CUH92846.1"/>
    <property type="molecule type" value="Genomic_DNA"/>
</dbReference>